<dbReference type="EMBL" id="MU157856">
    <property type="protein sequence ID" value="KAF9528045.1"/>
    <property type="molecule type" value="Genomic_DNA"/>
</dbReference>
<comment type="caution">
    <text evidence="1">The sequence shown here is derived from an EMBL/GenBank/DDBJ whole genome shotgun (WGS) entry which is preliminary data.</text>
</comment>
<reference evidence="1" key="1">
    <citation type="submission" date="2020-11" db="EMBL/GenBank/DDBJ databases">
        <authorList>
            <consortium name="DOE Joint Genome Institute"/>
            <person name="Ahrendt S."/>
            <person name="Riley R."/>
            <person name="Andreopoulos W."/>
            <person name="Labutti K."/>
            <person name="Pangilinan J."/>
            <person name="Ruiz-Duenas F.J."/>
            <person name="Barrasa J.M."/>
            <person name="Sanchez-Garcia M."/>
            <person name="Camarero S."/>
            <person name="Miyauchi S."/>
            <person name="Serrano A."/>
            <person name="Linde D."/>
            <person name="Babiker R."/>
            <person name="Drula E."/>
            <person name="Ayuso-Fernandez I."/>
            <person name="Pacheco R."/>
            <person name="Padilla G."/>
            <person name="Ferreira P."/>
            <person name="Barriuso J."/>
            <person name="Kellner H."/>
            <person name="Castanera R."/>
            <person name="Alfaro M."/>
            <person name="Ramirez L."/>
            <person name="Pisabarro A.G."/>
            <person name="Kuo A."/>
            <person name="Tritt A."/>
            <person name="Lipzen A."/>
            <person name="He G."/>
            <person name="Yan M."/>
            <person name="Ng V."/>
            <person name="Cullen D."/>
            <person name="Martin F."/>
            <person name="Rosso M.-N."/>
            <person name="Henrissat B."/>
            <person name="Hibbett D."/>
            <person name="Martinez A.T."/>
            <person name="Grigoriev I.V."/>
        </authorList>
    </citation>
    <scope>NUCLEOTIDE SEQUENCE</scope>
    <source>
        <strain evidence="1">CBS 506.95</strain>
    </source>
</reference>
<organism evidence="1 2">
    <name type="scientific">Crepidotus variabilis</name>
    <dbReference type="NCBI Taxonomy" id="179855"/>
    <lineage>
        <taxon>Eukaryota</taxon>
        <taxon>Fungi</taxon>
        <taxon>Dikarya</taxon>
        <taxon>Basidiomycota</taxon>
        <taxon>Agaricomycotina</taxon>
        <taxon>Agaricomycetes</taxon>
        <taxon>Agaricomycetidae</taxon>
        <taxon>Agaricales</taxon>
        <taxon>Agaricineae</taxon>
        <taxon>Crepidotaceae</taxon>
        <taxon>Crepidotus</taxon>
    </lineage>
</organism>
<name>A0A9P6EFD9_9AGAR</name>
<gene>
    <name evidence="1" type="ORF">CPB83DRAFT_855233</name>
</gene>
<evidence type="ECO:0000313" key="1">
    <source>
        <dbReference type="EMBL" id="KAF9528045.1"/>
    </source>
</evidence>
<sequence>MHKPIFDLVTTHQHKLISLHVLFIRPKRNESLRAHGREIAWRGYCMGSMLLPREVARDGFMQACSGIIYTIDNDDAVNDSTSLSLNLKQKETHDTKVSSLQLFYLESNTSLYHPKLAKGFLFSRRKKSHTEKYKKAVKCRWANVKLGDKQIQFHTMR</sequence>
<protein>
    <submittedName>
        <fullName evidence="1">Uncharacterized protein</fullName>
    </submittedName>
</protein>
<dbReference type="Proteomes" id="UP000807306">
    <property type="component" value="Unassembled WGS sequence"/>
</dbReference>
<keyword evidence="2" id="KW-1185">Reference proteome</keyword>
<evidence type="ECO:0000313" key="2">
    <source>
        <dbReference type="Proteomes" id="UP000807306"/>
    </source>
</evidence>
<dbReference type="AlphaFoldDB" id="A0A9P6EFD9"/>
<proteinExistence type="predicted"/>
<accession>A0A9P6EFD9</accession>